<dbReference type="EMBL" id="FNIX01000002">
    <property type="protein sequence ID" value="SDO29392.1"/>
    <property type="molecule type" value="Genomic_DNA"/>
</dbReference>
<accession>A0A1H0IDD1</accession>
<gene>
    <name evidence="2" type="ORF">SAMN05421507_10258</name>
</gene>
<sequence>MTLIPRAIPAINDPEVVHALAARWRRTRTLLLLSAGVLPVAIGIVCIVLAGMTSAGRQIMPWWSAIPAVAAAACACALLSWLRRNGLSDPHSWLPATTLMTSAQLVLGVLPGSGIALRLSPGAAIAVKALCAAGVLGAGSASALARLAHRSLLSAPVLELGSTAFPLVLAGNGTRLVIGTDRADWTTRHGGRVDAGVSFARVQRVTAHSHAIVLHTTSGSWTVPVSDPLTAQALLRRRIAWWEERRDAAAEREQRRYLDLVQSLAAVSGAATRGGISVTVDSNGLTTGIELSPAVRELDPEVLSAQLMACVQKARADARRQVQDLVLDHADAEMPKASH</sequence>
<dbReference type="OrthoDB" id="3678983at2"/>
<dbReference type="SUPFAM" id="SSF82607">
    <property type="entry name" value="YbaB-like"/>
    <property type="match status" value="1"/>
</dbReference>
<keyword evidence="2" id="KW-0238">DNA-binding</keyword>
<evidence type="ECO:0000256" key="1">
    <source>
        <dbReference type="SAM" id="Phobius"/>
    </source>
</evidence>
<dbReference type="Pfam" id="PF02575">
    <property type="entry name" value="YbaB_DNA_bd"/>
    <property type="match status" value="1"/>
</dbReference>
<evidence type="ECO:0000313" key="2">
    <source>
        <dbReference type="EMBL" id="SDO29392.1"/>
    </source>
</evidence>
<dbReference type="InterPro" id="IPR004401">
    <property type="entry name" value="YbaB/EbfC"/>
</dbReference>
<keyword evidence="1" id="KW-1133">Transmembrane helix</keyword>
<keyword evidence="1" id="KW-0812">Transmembrane</keyword>
<protein>
    <submittedName>
        <fullName evidence="2">YbaB/EbfC DNA-binding family protein</fullName>
    </submittedName>
</protein>
<dbReference type="GO" id="GO:0003677">
    <property type="term" value="F:DNA binding"/>
    <property type="evidence" value="ECO:0007669"/>
    <property type="project" value="UniProtKB-KW"/>
</dbReference>
<feature type="transmembrane region" description="Helical" evidence="1">
    <location>
        <begin position="62"/>
        <end position="82"/>
    </location>
</feature>
<dbReference type="RefSeq" id="WP_090096133.1">
    <property type="nucleotide sequence ID" value="NZ_FNIX01000002.1"/>
</dbReference>
<name>A0A1H0IDD1_9PSEU</name>
<dbReference type="InterPro" id="IPR036894">
    <property type="entry name" value="YbaB-like_sf"/>
</dbReference>
<organism evidence="2 3">
    <name type="scientific">Lentzea jiangxiensis</name>
    <dbReference type="NCBI Taxonomy" id="641025"/>
    <lineage>
        <taxon>Bacteria</taxon>
        <taxon>Bacillati</taxon>
        <taxon>Actinomycetota</taxon>
        <taxon>Actinomycetes</taxon>
        <taxon>Pseudonocardiales</taxon>
        <taxon>Pseudonocardiaceae</taxon>
        <taxon>Lentzea</taxon>
    </lineage>
</organism>
<feature type="transmembrane region" description="Helical" evidence="1">
    <location>
        <begin position="94"/>
        <end position="117"/>
    </location>
</feature>
<dbReference type="Proteomes" id="UP000199691">
    <property type="component" value="Unassembled WGS sequence"/>
</dbReference>
<dbReference type="Gene3D" id="3.30.1310.10">
    <property type="entry name" value="Nucleoid-associated protein YbaB-like domain"/>
    <property type="match status" value="1"/>
</dbReference>
<keyword evidence="3" id="KW-1185">Reference proteome</keyword>
<proteinExistence type="predicted"/>
<keyword evidence="1" id="KW-0472">Membrane</keyword>
<evidence type="ECO:0000313" key="3">
    <source>
        <dbReference type="Proteomes" id="UP000199691"/>
    </source>
</evidence>
<dbReference type="STRING" id="641025.SAMN05421507_10258"/>
<feature type="transmembrane region" description="Helical" evidence="1">
    <location>
        <begin position="30"/>
        <end position="50"/>
    </location>
</feature>
<dbReference type="AlphaFoldDB" id="A0A1H0IDD1"/>
<reference evidence="3" key="1">
    <citation type="submission" date="2016-10" db="EMBL/GenBank/DDBJ databases">
        <authorList>
            <person name="Varghese N."/>
            <person name="Submissions S."/>
        </authorList>
    </citation>
    <scope>NUCLEOTIDE SEQUENCE [LARGE SCALE GENOMIC DNA]</scope>
    <source>
        <strain evidence="3">CGMCC 4.6609</strain>
    </source>
</reference>